<dbReference type="PANTHER" id="PTHR33392:SF6">
    <property type="entry name" value="POLYISOPRENYL-TEICHOIC ACID--PEPTIDOGLYCAN TEICHOIC ACID TRANSFERASE TAGU"/>
    <property type="match status" value="1"/>
</dbReference>
<reference evidence="5 6" key="1">
    <citation type="journal article" date="2016" name="Environ. Microbiol.">
        <title>Genomic resolution of a cold subsurface aquifer community provides metabolic insights for novel microbes adapted to high CO concentrations.</title>
        <authorList>
            <person name="Probst A.J."/>
            <person name="Castelle C.J."/>
            <person name="Singh A."/>
            <person name="Brown C.T."/>
            <person name="Anantharaman K."/>
            <person name="Sharon I."/>
            <person name="Hug L.A."/>
            <person name="Burstein D."/>
            <person name="Emerson J.B."/>
            <person name="Thomas B.C."/>
            <person name="Banfield J.F."/>
        </authorList>
    </citation>
    <scope>NUCLEOTIDE SEQUENCE [LARGE SCALE GENOMIC DNA]</scope>
    <source>
        <strain evidence="5">CG1_02_32_51</strain>
    </source>
</reference>
<dbReference type="AlphaFoldDB" id="A0A1J4U519"/>
<dbReference type="Gene3D" id="3.40.630.190">
    <property type="entry name" value="LCP protein"/>
    <property type="match status" value="1"/>
</dbReference>
<dbReference type="PANTHER" id="PTHR33392">
    <property type="entry name" value="POLYISOPRENYL-TEICHOIC ACID--PEPTIDOGLYCAN TEICHOIC ACID TRANSFERASE TAGU"/>
    <property type="match status" value="1"/>
</dbReference>
<dbReference type="InterPro" id="IPR004474">
    <property type="entry name" value="LytR_CpsA_psr"/>
</dbReference>
<name>A0A1J4U519_9BACT</name>
<evidence type="ECO:0000256" key="1">
    <source>
        <dbReference type="ARBA" id="ARBA00006068"/>
    </source>
</evidence>
<dbReference type="NCBIfam" id="TIGR00350">
    <property type="entry name" value="lytR_cpsA_psr"/>
    <property type="match status" value="1"/>
</dbReference>
<sequence length="481" mass="54208">MDNVNFLEQENQEEKPKVNRKKWLFLLLIPLFLSLIIFSYSYAKKLSTTQNPLDYNENTLEPKKPQGLFQKLAYLLFKPEPKLTGQKDNRINVLLLGMGGLGHDGPYLTDTIMIASIKPTTNDVALISIPRDLGVEIDGYVRKINSANSIGEVQKTEWGGAYATQIISQTFNLDIPYYIRIDFQAFSDIIDEVGGVRINVDNTFTDYMYPADNDLYQTVYFKKGEQTMDGKTALKFTRSRHGNNDEGSDFARATRQQKIIQALKDKVLSFNILTNPIKIKNIMDALEKHMTTNMQFDEILSFVRMAKDIQGDNVKNLVLDDSVGGYLYSYTGEDGSFLLGPKTGNFDEINNAIKNIFTDNNIAKVTTTTSKTPEQEAPQLDLATVEIENGTWQAGLAARLKQRLLDEKFYVDDVGNLAVEFKPYKNSAIYSFAPKEKDISAVLEELQKELDIPIKTDIPDGLKPISSSTDIMVVLGDDFVE</sequence>
<dbReference type="EMBL" id="MNVC01000029">
    <property type="protein sequence ID" value="OIO19008.1"/>
    <property type="molecule type" value="Genomic_DNA"/>
</dbReference>
<comment type="similarity">
    <text evidence="1">Belongs to the LytR/CpsA/Psr (LCP) family.</text>
</comment>
<keyword evidence="2" id="KW-0812">Transmembrane</keyword>
<evidence type="ECO:0000256" key="2">
    <source>
        <dbReference type="SAM" id="Phobius"/>
    </source>
</evidence>
<dbReference type="Gene3D" id="3.30.70.2390">
    <property type="match status" value="1"/>
</dbReference>
<evidence type="ECO:0000313" key="6">
    <source>
        <dbReference type="Proteomes" id="UP000181941"/>
    </source>
</evidence>
<dbReference type="InterPro" id="IPR050922">
    <property type="entry name" value="LytR/CpsA/Psr_CW_biosynth"/>
</dbReference>
<keyword evidence="2" id="KW-1133">Transmembrane helix</keyword>
<evidence type="ECO:0008006" key="7">
    <source>
        <dbReference type="Google" id="ProtNLM"/>
    </source>
</evidence>
<feature type="domain" description="Cell envelope-related transcriptional attenuator" evidence="3">
    <location>
        <begin position="109"/>
        <end position="268"/>
    </location>
</feature>
<evidence type="ECO:0000313" key="5">
    <source>
        <dbReference type="EMBL" id="OIO19008.1"/>
    </source>
</evidence>
<dbReference type="Pfam" id="PF03816">
    <property type="entry name" value="LytR_cpsA_psr"/>
    <property type="match status" value="1"/>
</dbReference>
<evidence type="ECO:0000259" key="4">
    <source>
        <dbReference type="Pfam" id="PF13399"/>
    </source>
</evidence>
<dbReference type="Proteomes" id="UP000181941">
    <property type="component" value="Unassembled WGS sequence"/>
</dbReference>
<dbReference type="Pfam" id="PF13399">
    <property type="entry name" value="LytR_C"/>
    <property type="match status" value="1"/>
</dbReference>
<feature type="domain" description="LytR/CpsA/Psr regulator C-terminal" evidence="4">
    <location>
        <begin position="384"/>
        <end position="479"/>
    </location>
</feature>
<dbReference type="InterPro" id="IPR027381">
    <property type="entry name" value="LytR/CpsA/Psr_C"/>
</dbReference>
<feature type="transmembrane region" description="Helical" evidence="2">
    <location>
        <begin position="23"/>
        <end position="43"/>
    </location>
</feature>
<protein>
    <recommendedName>
        <fullName evidence="7">Cell envelope-related transcriptional attenuator domain-containing protein</fullName>
    </recommendedName>
</protein>
<gene>
    <name evidence="5" type="ORF">AUJ23_02605</name>
</gene>
<accession>A0A1J4U519</accession>
<evidence type="ECO:0000259" key="3">
    <source>
        <dbReference type="Pfam" id="PF03816"/>
    </source>
</evidence>
<comment type="caution">
    <text evidence="5">The sequence shown here is derived from an EMBL/GenBank/DDBJ whole genome shotgun (WGS) entry which is preliminary data.</text>
</comment>
<dbReference type="STRING" id="1805238.AUJ23_02605"/>
<keyword evidence="2" id="KW-0472">Membrane</keyword>
<proteinExistence type="inferred from homology"/>
<organism evidence="5 6">
    <name type="scientific">Candidatus Magasanikbacteria bacterium CG1_02_32_51</name>
    <dbReference type="NCBI Taxonomy" id="1805238"/>
    <lineage>
        <taxon>Bacteria</taxon>
        <taxon>Candidatus Magasanikiibacteriota</taxon>
    </lineage>
</organism>